<keyword evidence="1" id="KW-0812">Transmembrane</keyword>
<name>A0A1H6MSF8_9GAMM</name>
<dbReference type="AlphaFoldDB" id="A0A1H6MSF8"/>
<feature type="transmembrane region" description="Helical" evidence="1">
    <location>
        <begin position="12"/>
        <end position="33"/>
    </location>
</feature>
<sequence>MNFVGCFSKTFWVFYGCFRWVLFYQIGGFLVGLCKGLNIIEETGVIPPFSVQL</sequence>
<gene>
    <name evidence="2" type="ORF">BAZSYMA_ACONTIG32555_2</name>
</gene>
<keyword evidence="1" id="KW-1133">Transmembrane helix</keyword>
<protein>
    <submittedName>
        <fullName evidence="2">Uncharacterized protein</fullName>
    </submittedName>
</protein>
<accession>A0A1H6MSF8</accession>
<evidence type="ECO:0000256" key="1">
    <source>
        <dbReference type="SAM" id="Phobius"/>
    </source>
</evidence>
<keyword evidence="1" id="KW-0472">Membrane</keyword>
<reference evidence="3" key="1">
    <citation type="submission" date="2016-06" db="EMBL/GenBank/DDBJ databases">
        <authorList>
            <person name="Petersen J."/>
            <person name="Sayavedra L."/>
        </authorList>
    </citation>
    <scope>NUCLEOTIDE SEQUENCE [LARGE SCALE GENOMIC DNA]</scope>
    <source>
        <strain evidence="3">BazSymA</strain>
    </source>
</reference>
<proteinExistence type="predicted"/>
<organism evidence="2 3">
    <name type="scientific">Bathymodiolus azoricus thioautotrophic gill symbiont</name>
    <dbReference type="NCBI Taxonomy" id="235205"/>
    <lineage>
        <taxon>Bacteria</taxon>
        <taxon>Pseudomonadati</taxon>
        <taxon>Pseudomonadota</taxon>
        <taxon>Gammaproteobacteria</taxon>
        <taxon>sulfur-oxidizing symbionts</taxon>
    </lineage>
</organism>
<dbReference type="EMBL" id="CDSC02000431">
    <property type="protein sequence ID" value="SEI00653.1"/>
    <property type="molecule type" value="Genomic_DNA"/>
</dbReference>
<evidence type="ECO:0000313" key="3">
    <source>
        <dbReference type="Proteomes" id="UP000198988"/>
    </source>
</evidence>
<evidence type="ECO:0000313" key="2">
    <source>
        <dbReference type="EMBL" id="SEI00653.1"/>
    </source>
</evidence>
<dbReference type="Proteomes" id="UP000198988">
    <property type="component" value="Unassembled WGS sequence"/>
</dbReference>